<sequence length="57" mass="6356">MSKVCLYGSQSNCCSHALKNANRSMQFHNEQPKRSGPSMTRALFRSGIRNTYDTSTG</sequence>
<name>A0A0E9WCG9_ANGAN</name>
<reference evidence="1" key="1">
    <citation type="submission" date="2014-11" db="EMBL/GenBank/DDBJ databases">
        <authorList>
            <person name="Amaro Gonzalez C."/>
        </authorList>
    </citation>
    <scope>NUCLEOTIDE SEQUENCE</scope>
</reference>
<reference evidence="1" key="2">
    <citation type="journal article" date="2015" name="Fish Shellfish Immunol.">
        <title>Early steps in the European eel (Anguilla anguilla)-Vibrio vulnificus interaction in the gills: Role of the RtxA13 toxin.</title>
        <authorList>
            <person name="Callol A."/>
            <person name="Pajuelo D."/>
            <person name="Ebbesson L."/>
            <person name="Teles M."/>
            <person name="MacKenzie S."/>
            <person name="Amaro C."/>
        </authorList>
    </citation>
    <scope>NUCLEOTIDE SEQUENCE</scope>
</reference>
<protein>
    <submittedName>
        <fullName evidence="1">Uncharacterized protein</fullName>
    </submittedName>
</protein>
<proteinExistence type="predicted"/>
<dbReference type="AlphaFoldDB" id="A0A0E9WCG9"/>
<dbReference type="EMBL" id="GBXM01021389">
    <property type="protein sequence ID" value="JAH87188.1"/>
    <property type="molecule type" value="Transcribed_RNA"/>
</dbReference>
<organism evidence="1">
    <name type="scientific">Anguilla anguilla</name>
    <name type="common">European freshwater eel</name>
    <name type="synonym">Muraena anguilla</name>
    <dbReference type="NCBI Taxonomy" id="7936"/>
    <lineage>
        <taxon>Eukaryota</taxon>
        <taxon>Metazoa</taxon>
        <taxon>Chordata</taxon>
        <taxon>Craniata</taxon>
        <taxon>Vertebrata</taxon>
        <taxon>Euteleostomi</taxon>
        <taxon>Actinopterygii</taxon>
        <taxon>Neopterygii</taxon>
        <taxon>Teleostei</taxon>
        <taxon>Anguilliformes</taxon>
        <taxon>Anguillidae</taxon>
        <taxon>Anguilla</taxon>
    </lineage>
</organism>
<evidence type="ECO:0000313" key="1">
    <source>
        <dbReference type="EMBL" id="JAH87188.1"/>
    </source>
</evidence>
<accession>A0A0E9WCG9</accession>